<dbReference type="EMBL" id="KI669459">
    <property type="protein sequence ID" value="OCF62343.1"/>
    <property type="molecule type" value="Genomic_DNA"/>
</dbReference>
<keyword evidence="1" id="KW-0694">RNA-binding</keyword>
<dbReference type="Gene3D" id="3.30.70.330">
    <property type="match status" value="1"/>
</dbReference>
<evidence type="ECO:0000259" key="3">
    <source>
        <dbReference type="PROSITE" id="PS50102"/>
    </source>
</evidence>
<reference evidence="4 5" key="1">
    <citation type="submission" date="2013-07" db="EMBL/GenBank/DDBJ databases">
        <title>The Genome Sequence of Kwoniella mangroviensis CBS10435.</title>
        <authorList>
            <consortium name="The Broad Institute Genome Sequencing Platform"/>
            <person name="Cuomo C."/>
            <person name="Litvintseva A."/>
            <person name="Chen Y."/>
            <person name="Heitman J."/>
            <person name="Sun S."/>
            <person name="Springer D."/>
            <person name="Dromer F."/>
            <person name="Young S.K."/>
            <person name="Zeng Q."/>
            <person name="Gargeya S."/>
            <person name="Fitzgerald M."/>
            <person name="Abouelleil A."/>
            <person name="Alvarado L."/>
            <person name="Berlin A.M."/>
            <person name="Chapman S.B."/>
            <person name="Dewar J."/>
            <person name="Goldberg J."/>
            <person name="Griggs A."/>
            <person name="Gujja S."/>
            <person name="Hansen M."/>
            <person name="Howarth C."/>
            <person name="Imamovic A."/>
            <person name="Larimer J."/>
            <person name="McCowan C."/>
            <person name="Murphy C."/>
            <person name="Pearson M."/>
            <person name="Priest M."/>
            <person name="Roberts A."/>
            <person name="Saif S."/>
            <person name="Shea T."/>
            <person name="Sykes S."/>
            <person name="Wortman J."/>
            <person name="Nusbaum C."/>
            <person name="Birren B."/>
        </authorList>
    </citation>
    <scope>NUCLEOTIDE SEQUENCE [LARGE SCALE GENOMIC DNA]</scope>
    <source>
        <strain evidence="4 5">CBS 10435</strain>
    </source>
</reference>
<dbReference type="PROSITE" id="PS50102">
    <property type="entry name" value="RRM"/>
    <property type="match status" value="1"/>
</dbReference>
<feature type="region of interest" description="Disordered" evidence="2">
    <location>
        <begin position="699"/>
        <end position="756"/>
    </location>
</feature>
<dbReference type="SUPFAM" id="SSF54928">
    <property type="entry name" value="RNA-binding domain, RBD"/>
    <property type="match status" value="1"/>
</dbReference>
<sequence length="930" mass="101592">MLDRFHFEPNGNFCEKAIVVFKDKEAVKKVFSDPESRTWVVKSSRNPGNNPVELVIKHSSPHHLSRTVLIRITGPRVDARARSASPEPALPNAEYEETFALRDQLGPYHRAPLPVRIYIDAVPTLFRDGRSNFRAKIRPRHISFKQLYEQAKEETGKDMTQIGELDLRRRVPERDIIPVLCDYFAEVCDISPPTAKGQGWLVTVGGIQDARHLMDEISKIPGFFARWADEGDGYDANAEVEIPPSVTTEPVTPITREGPTVTPLSQPIPQYAYPPSGYSPNHPNLRRTILHTYKGRPLIHDMSSDEERFIDERAIFVGRLVKQVETSATLLKRFSRYGTISTIEYNPSYSAASYATARILYQDKDSADRAIAHENGSISFGSSIKVEVRKVLSNDVQFKEMYIDDSGRAISPSMVSQYSPASATVQAPHFLPAMDHANQHPLSAGLYPGMMPPTHFGMWYHPQFQPPMMPAPYPIPMNPGSAPTGNPVEPAPSVATPYMDTRNRSQVASNMQLPMLCAAWGIGYLPPGALPFPFAAPTPSTGNDGAGSAPPAAPVPGPDLNPEASSVESSIELPDGLSSWSRLNPIGFTNEDGMLKPVYDPKDLKDYCAENKITLPKGADPSSIVKQEEVTLLPIQSGGHDHAGPDQPINSLAEGMPLSLKFASINDPPRVNNVGETRTVPVPIPFSPVEPLQSLPDLQSYTNVSNTNGSSLVSPPPQPQAWSTTGIPIQNANPAEPPLFTNSPLPLRPDQHQSPQHTAPGLIALTDDSLAHRLQQAPAQNHSAGLPYSVAPSTQQQAPPVHNFARPPVSINDPLASQHDSAGSTVFTNDPLALRSHHHASFDGQFTPSTHVPRSMHNHHTGTSSVHHDRRWNSPTISMETGDQSVGGITPSGSYRGARRSRVDNRNTRSGDSNGNARPNMIEQNDAGGW</sequence>
<proteinExistence type="predicted"/>
<reference evidence="5" key="2">
    <citation type="submission" date="2013-12" db="EMBL/GenBank/DDBJ databases">
        <title>Evolution of pathogenesis and genome organization in the Tremellales.</title>
        <authorList>
            <person name="Cuomo C."/>
            <person name="Litvintseva A."/>
            <person name="Heitman J."/>
            <person name="Chen Y."/>
            <person name="Sun S."/>
            <person name="Springer D."/>
            <person name="Dromer F."/>
            <person name="Young S."/>
            <person name="Zeng Q."/>
            <person name="Chapman S."/>
            <person name="Gujja S."/>
            <person name="Saif S."/>
            <person name="Birren B."/>
        </authorList>
    </citation>
    <scope>NUCLEOTIDE SEQUENCE [LARGE SCALE GENOMIC DNA]</scope>
    <source>
        <strain evidence="5">CBS 10435</strain>
    </source>
</reference>
<dbReference type="AlphaFoldDB" id="A0A1B9J3H8"/>
<organism evidence="4 5">
    <name type="scientific">Kwoniella mangroviensis CBS 10435</name>
    <dbReference type="NCBI Taxonomy" id="1331196"/>
    <lineage>
        <taxon>Eukaryota</taxon>
        <taxon>Fungi</taxon>
        <taxon>Dikarya</taxon>
        <taxon>Basidiomycota</taxon>
        <taxon>Agaricomycotina</taxon>
        <taxon>Tremellomycetes</taxon>
        <taxon>Tremellales</taxon>
        <taxon>Cryptococcaceae</taxon>
        <taxon>Kwoniella</taxon>
    </lineage>
</organism>
<dbReference type="InterPro" id="IPR035979">
    <property type="entry name" value="RBD_domain_sf"/>
</dbReference>
<evidence type="ECO:0000313" key="5">
    <source>
        <dbReference type="Proteomes" id="UP000092583"/>
    </source>
</evidence>
<dbReference type="GO" id="GO:0003723">
    <property type="term" value="F:RNA binding"/>
    <property type="evidence" value="ECO:0007669"/>
    <property type="project" value="UniProtKB-UniRule"/>
</dbReference>
<feature type="region of interest" description="Disordered" evidence="2">
    <location>
        <begin position="247"/>
        <end position="266"/>
    </location>
</feature>
<dbReference type="CDD" id="cd00590">
    <property type="entry name" value="RRM_SF"/>
    <property type="match status" value="1"/>
</dbReference>
<feature type="compositionally biased region" description="Low complexity" evidence="2">
    <location>
        <begin position="537"/>
        <end position="550"/>
    </location>
</feature>
<dbReference type="InterPro" id="IPR012677">
    <property type="entry name" value="Nucleotide-bd_a/b_plait_sf"/>
</dbReference>
<feature type="compositionally biased region" description="Polar residues" evidence="2">
    <location>
        <begin position="720"/>
        <end position="733"/>
    </location>
</feature>
<accession>A0A1B9J3H8</accession>
<feature type="region of interest" description="Disordered" evidence="2">
    <location>
        <begin position="536"/>
        <end position="571"/>
    </location>
</feature>
<evidence type="ECO:0000256" key="1">
    <source>
        <dbReference type="PROSITE-ProRule" id="PRU00176"/>
    </source>
</evidence>
<evidence type="ECO:0000256" key="2">
    <source>
        <dbReference type="SAM" id="MobiDB-lite"/>
    </source>
</evidence>
<gene>
    <name evidence="4" type="ORF">L486_02011</name>
</gene>
<evidence type="ECO:0000313" key="4">
    <source>
        <dbReference type="EMBL" id="OCF62343.1"/>
    </source>
</evidence>
<feature type="region of interest" description="Disordered" evidence="2">
    <location>
        <begin position="856"/>
        <end position="930"/>
    </location>
</feature>
<keyword evidence="5" id="KW-1185">Reference proteome</keyword>
<protein>
    <recommendedName>
        <fullName evidence="3">RRM domain-containing protein</fullName>
    </recommendedName>
</protein>
<dbReference type="InterPro" id="IPR000504">
    <property type="entry name" value="RRM_dom"/>
</dbReference>
<dbReference type="OrthoDB" id="2565279at2759"/>
<feature type="domain" description="RRM" evidence="3">
    <location>
        <begin position="313"/>
        <end position="391"/>
    </location>
</feature>
<dbReference type="Proteomes" id="UP000092583">
    <property type="component" value="Unassembled WGS sequence"/>
</dbReference>
<feature type="compositionally biased region" description="Polar residues" evidence="2">
    <location>
        <begin position="699"/>
        <end position="713"/>
    </location>
</feature>
<feature type="compositionally biased region" description="Polar residues" evidence="2">
    <location>
        <begin position="873"/>
        <end position="884"/>
    </location>
</feature>
<name>A0A1B9J3H8_9TREE</name>